<keyword evidence="4" id="KW-1003">Cell membrane</keyword>
<comment type="function">
    <text evidence="12">Structural component of the gap junctions.</text>
</comment>
<dbReference type="PRINTS" id="PR01262">
    <property type="entry name" value="INNEXIN"/>
</dbReference>
<keyword evidence="9 12" id="KW-0406">Ion transport</keyword>
<dbReference type="Proteomes" id="UP000887566">
    <property type="component" value="Unplaced"/>
</dbReference>
<evidence type="ECO:0000256" key="6">
    <source>
        <dbReference type="ARBA" id="ARBA00022868"/>
    </source>
</evidence>
<comment type="similarity">
    <text evidence="12">Belongs to the pannexin family.</text>
</comment>
<evidence type="ECO:0000256" key="10">
    <source>
        <dbReference type="ARBA" id="ARBA00023136"/>
    </source>
</evidence>
<evidence type="ECO:0000256" key="4">
    <source>
        <dbReference type="ARBA" id="ARBA00022475"/>
    </source>
</evidence>
<evidence type="ECO:0000256" key="9">
    <source>
        <dbReference type="ARBA" id="ARBA00023065"/>
    </source>
</evidence>
<evidence type="ECO:0000256" key="7">
    <source>
        <dbReference type="ARBA" id="ARBA00022949"/>
    </source>
</evidence>
<organism evidence="13 14">
    <name type="scientific">Plectus sambesii</name>
    <dbReference type="NCBI Taxonomy" id="2011161"/>
    <lineage>
        <taxon>Eukaryota</taxon>
        <taxon>Metazoa</taxon>
        <taxon>Ecdysozoa</taxon>
        <taxon>Nematoda</taxon>
        <taxon>Chromadorea</taxon>
        <taxon>Plectida</taxon>
        <taxon>Plectina</taxon>
        <taxon>Plectoidea</taxon>
        <taxon>Plectidae</taxon>
        <taxon>Plectus</taxon>
    </lineage>
</organism>
<dbReference type="GO" id="GO:0005243">
    <property type="term" value="F:gap junction channel activity"/>
    <property type="evidence" value="ECO:0007669"/>
    <property type="project" value="TreeGrafter"/>
</dbReference>
<name>A0A914WLP7_9BILA</name>
<keyword evidence="7" id="KW-0965">Cell junction</keyword>
<evidence type="ECO:0000256" key="5">
    <source>
        <dbReference type="ARBA" id="ARBA00022692"/>
    </source>
</evidence>
<comment type="subcellular location">
    <subcellularLocation>
        <location evidence="1">Cell junction</location>
        <location evidence="1">Gap junction</location>
    </subcellularLocation>
    <subcellularLocation>
        <location evidence="2 12">Cell membrane</location>
        <topology evidence="2 12">Multi-pass membrane protein</topology>
    </subcellularLocation>
</comment>
<dbReference type="GO" id="GO:0034220">
    <property type="term" value="P:monoatomic ion transmembrane transport"/>
    <property type="evidence" value="ECO:0007669"/>
    <property type="project" value="UniProtKB-KW"/>
</dbReference>
<evidence type="ECO:0000256" key="3">
    <source>
        <dbReference type="ARBA" id="ARBA00022448"/>
    </source>
</evidence>
<protein>
    <recommendedName>
        <fullName evidence="12">Innexin</fullName>
    </recommendedName>
</protein>
<reference evidence="14" key="1">
    <citation type="submission" date="2022-11" db="UniProtKB">
        <authorList>
            <consortium name="WormBaseParasite"/>
        </authorList>
    </citation>
    <scope>IDENTIFICATION</scope>
</reference>
<sequence length="433" mass="50126">MFEIPLLKDFIGKISKPRTVHDSIDYMNYFVSASLLAFFALFTSGLQYIGRPIKCWVPNEFSSAWEKYADDYCFIQSTYYIPFSEEISNERSGHISYYRWVPVVLGIQALCFMLPNELWNAFIKKMAFDPKVIVTEARKLHNGTLSKRKEDIDNLADLVEDALHCYVERRPREFRFGDWTIVLLYFVVKISYLANVIMQLFLLDKFLGNNDLFWGFQLINNLSQGRDWQSSSLFPRVILCDFQVREMGNIRQHTVQCVISMNLLNEKVYLVLWCWFLLVAFCTAINLLIFTGNFFIPSCRRHLVLDYLARERSDYSKEELERFVDGHIGPNGVLLLTFVGNHAGARVIRDLIARLFTVYTIGQLSTSKNFQRHELSFRGEHATISEQSSSVSGALKRSADPLIKVHGFDTKSCFCRSEYVPKLVANQKSSLPM</sequence>
<evidence type="ECO:0000256" key="12">
    <source>
        <dbReference type="RuleBase" id="RU010713"/>
    </source>
</evidence>
<keyword evidence="13" id="KW-1185">Reference proteome</keyword>
<keyword evidence="3 12" id="KW-0813">Transport</keyword>
<dbReference type="GO" id="GO:0005921">
    <property type="term" value="C:gap junction"/>
    <property type="evidence" value="ECO:0007669"/>
    <property type="project" value="UniProtKB-SubCell"/>
</dbReference>
<dbReference type="WBParaSite" id="PSAMB.scaffold4508size14384.g24560.t1">
    <property type="protein sequence ID" value="PSAMB.scaffold4508size14384.g24560.t1"/>
    <property type="gene ID" value="PSAMB.scaffold4508size14384.g24560"/>
</dbReference>
<feature type="transmembrane region" description="Helical" evidence="12">
    <location>
        <begin position="179"/>
        <end position="202"/>
    </location>
</feature>
<dbReference type="GO" id="GO:0005886">
    <property type="term" value="C:plasma membrane"/>
    <property type="evidence" value="ECO:0007669"/>
    <property type="project" value="UniProtKB-SubCell"/>
</dbReference>
<feature type="transmembrane region" description="Helical" evidence="12">
    <location>
        <begin position="26"/>
        <end position="49"/>
    </location>
</feature>
<dbReference type="PROSITE" id="PS51013">
    <property type="entry name" value="PANNEXIN"/>
    <property type="match status" value="1"/>
</dbReference>
<dbReference type="PANTHER" id="PTHR11893:SF20">
    <property type="entry name" value="INNEXIN-3"/>
    <property type="match status" value="1"/>
</dbReference>
<proteinExistence type="inferred from homology"/>
<gene>
    <name evidence="12" type="primary">inx</name>
</gene>
<keyword evidence="10 12" id="KW-0472">Membrane</keyword>
<feature type="transmembrane region" description="Helical" evidence="12">
    <location>
        <begin position="97"/>
        <end position="116"/>
    </location>
</feature>
<evidence type="ECO:0000256" key="11">
    <source>
        <dbReference type="ARBA" id="ARBA00023303"/>
    </source>
</evidence>
<evidence type="ECO:0000313" key="14">
    <source>
        <dbReference type="WBParaSite" id="PSAMB.scaffold4508size14384.g24560.t1"/>
    </source>
</evidence>
<evidence type="ECO:0000256" key="2">
    <source>
        <dbReference type="ARBA" id="ARBA00004651"/>
    </source>
</evidence>
<keyword evidence="5 12" id="KW-0812">Transmembrane</keyword>
<dbReference type="Pfam" id="PF00876">
    <property type="entry name" value="Innexin"/>
    <property type="match status" value="1"/>
</dbReference>
<keyword evidence="11 12" id="KW-0407">Ion channel</keyword>
<evidence type="ECO:0000313" key="13">
    <source>
        <dbReference type="Proteomes" id="UP000887566"/>
    </source>
</evidence>
<evidence type="ECO:0000256" key="8">
    <source>
        <dbReference type="ARBA" id="ARBA00022989"/>
    </source>
</evidence>
<keyword evidence="6" id="KW-0303">Gap junction</keyword>
<evidence type="ECO:0000256" key="1">
    <source>
        <dbReference type="ARBA" id="ARBA00004610"/>
    </source>
</evidence>
<dbReference type="AlphaFoldDB" id="A0A914WLP7"/>
<feature type="transmembrane region" description="Helical" evidence="12">
    <location>
        <begin position="270"/>
        <end position="296"/>
    </location>
</feature>
<accession>A0A914WLP7</accession>
<keyword evidence="8 12" id="KW-1133">Transmembrane helix</keyword>
<dbReference type="PANTHER" id="PTHR11893">
    <property type="entry name" value="INNEXIN"/>
    <property type="match status" value="1"/>
</dbReference>
<dbReference type="InterPro" id="IPR000990">
    <property type="entry name" value="Innexin"/>
</dbReference>